<comment type="function">
    <text evidence="1">Interacts with the host phosphatase PP1 catalytic subunit (PPP1CB) and recruits it to dephosphorylate EIF2S1/eIF2alpha and therefore restores the host translation that has been shut-down by the host. Also inhibits the EIF2S1/eIF2alpha-ATF4-DDIT3/CHOP pathway.</text>
</comment>
<dbReference type="InterPro" id="IPR019523">
    <property type="entry name" value="Prot_Pase1_reg-su15A/B_C"/>
</dbReference>
<keyword evidence="10" id="KW-0922">Interferon antiviral system evasion</keyword>
<keyword evidence="9" id="KW-0426">Late protein</keyword>
<evidence type="ECO:0000256" key="1">
    <source>
        <dbReference type="ARBA" id="ARBA00003756"/>
    </source>
</evidence>
<dbReference type="GO" id="GO:0034976">
    <property type="term" value="P:response to endoplasmic reticulum stress"/>
    <property type="evidence" value="ECO:0007669"/>
    <property type="project" value="TreeGrafter"/>
</dbReference>
<keyword evidence="8" id="KW-1114">Inhibition of host interferon signaling pathway by virus</keyword>
<dbReference type="KEGG" id="cvn:111137095"/>
<feature type="region of interest" description="Disordered" evidence="13">
    <location>
        <begin position="352"/>
        <end position="383"/>
    </location>
</feature>
<evidence type="ECO:0000259" key="14">
    <source>
        <dbReference type="Pfam" id="PF10488"/>
    </source>
</evidence>
<keyword evidence="6" id="KW-0945">Host-virus interaction</keyword>
<evidence type="ECO:0000256" key="2">
    <source>
        <dbReference type="ARBA" id="ARBA00007512"/>
    </source>
</evidence>
<evidence type="ECO:0000256" key="5">
    <source>
        <dbReference type="ARBA" id="ARBA00019072"/>
    </source>
</evidence>
<keyword evidence="11" id="KW-0899">Viral immunoevasion</keyword>
<dbReference type="GO" id="GO:0005783">
    <property type="term" value="C:endoplasmic reticulum"/>
    <property type="evidence" value="ECO:0007669"/>
    <property type="project" value="TreeGrafter"/>
</dbReference>
<feature type="compositionally biased region" description="Basic and acidic residues" evidence="13">
    <location>
        <begin position="289"/>
        <end position="307"/>
    </location>
</feature>
<protein>
    <recommendedName>
        <fullName evidence="5">Protein DP71L</fullName>
    </recommendedName>
    <alternativeName>
        <fullName evidence="12">MyD116 homolog</fullName>
    </alternativeName>
</protein>
<gene>
    <name evidence="16" type="primary">LOC111137095</name>
</gene>
<reference evidence="15" key="1">
    <citation type="submission" date="2024-06" db="UniProtKB">
        <authorList>
            <consortium name="RefSeq"/>
        </authorList>
    </citation>
    <scope>NUCLEOTIDE SEQUENCE [LARGE SCALE GENOMIC DNA]</scope>
</reference>
<feature type="compositionally biased region" description="Basic residues" evidence="13">
    <location>
        <begin position="427"/>
        <end position="448"/>
    </location>
</feature>
<organism evidence="15 16">
    <name type="scientific">Crassostrea virginica</name>
    <name type="common">Eastern oyster</name>
    <dbReference type="NCBI Taxonomy" id="6565"/>
    <lineage>
        <taxon>Eukaryota</taxon>
        <taxon>Metazoa</taxon>
        <taxon>Spiralia</taxon>
        <taxon>Lophotrochozoa</taxon>
        <taxon>Mollusca</taxon>
        <taxon>Bivalvia</taxon>
        <taxon>Autobranchia</taxon>
        <taxon>Pteriomorphia</taxon>
        <taxon>Ostreida</taxon>
        <taxon>Ostreoidea</taxon>
        <taxon>Ostreidae</taxon>
        <taxon>Crassostrea</taxon>
    </lineage>
</organism>
<proteinExistence type="inferred from homology"/>
<evidence type="ECO:0000256" key="12">
    <source>
        <dbReference type="ARBA" id="ARBA00031298"/>
    </source>
</evidence>
<evidence type="ECO:0000256" key="9">
    <source>
        <dbReference type="ARBA" id="ARBA00022921"/>
    </source>
</evidence>
<dbReference type="Pfam" id="PF10488">
    <property type="entry name" value="PP1c_bdg"/>
    <property type="match status" value="1"/>
</dbReference>
<evidence type="ECO:0000256" key="7">
    <source>
        <dbReference type="ARBA" id="ARBA00022632"/>
    </source>
</evidence>
<evidence type="ECO:0000313" key="15">
    <source>
        <dbReference type="Proteomes" id="UP000694844"/>
    </source>
</evidence>
<evidence type="ECO:0000256" key="8">
    <source>
        <dbReference type="ARBA" id="ARBA00022830"/>
    </source>
</evidence>
<reference evidence="16" key="2">
    <citation type="submission" date="2025-08" db="UniProtKB">
        <authorList>
            <consortium name="RefSeq"/>
        </authorList>
    </citation>
    <scope>IDENTIFICATION</scope>
    <source>
        <tissue evidence="16">Whole sample</tissue>
    </source>
</reference>
<dbReference type="GO" id="GO:0000164">
    <property type="term" value="C:protein phosphatase type 1 complex"/>
    <property type="evidence" value="ECO:0007669"/>
    <property type="project" value="TreeGrafter"/>
</dbReference>
<dbReference type="Proteomes" id="UP000694844">
    <property type="component" value="Chromosome 1"/>
</dbReference>
<dbReference type="RefSeq" id="XP_022344062.1">
    <property type="nucleotide sequence ID" value="XM_022488354.1"/>
</dbReference>
<dbReference type="GeneID" id="111137095"/>
<keyword evidence="15" id="KW-1185">Reference proteome</keyword>
<dbReference type="PANTHER" id="PTHR16489:SF12">
    <property type="entry name" value="GH11727P"/>
    <property type="match status" value="1"/>
</dbReference>
<evidence type="ECO:0000313" key="16">
    <source>
        <dbReference type="RefSeq" id="XP_022344062.1"/>
    </source>
</evidence>
<accession>A0A8B8EVW4</accession>
<dbReference type="GO" id="GO:0039502">
    <property type="term" value="P:symbiont-mediated suppression of host type I interferon-mediated signaling pathway"/>
    <property type="evidence" value="ECO:0007669"/>
    <property type="project" value="UniProtKB-KW"/>
</dbReference>
<evidence type="ECO:0000256" key="4">
    <source>
        <dbReference type="ARBA" id="ARBA00011204"/>
    </source>
</evidence>
<feature type="domain" description="Protein phosphatase 1 regulatory subunit 15A/B C-terminal" evidence="14">
    <location>
        <begin position="556"/>
        <end position="625"/>
    </location>
</feature>
<dbReference type="PANTHER" id="PTHR16489">
    <property type="entry name" value="GH11727P"/>
    <property type="match status" value="1"/>
</dbReference>
<keyword evidence="7" id="KW-1090">Inhibition of host innate immune response by virus</keyword>
<evidence type="ECO:0000256" key="13">
    <source>
        <dbReference type="SAM" id="MobiDB-lite"/>
    </source>
</evidence>
<sequence length="632" mass="70625">MNPYGKTSNWFCRRKERCDTSPVNGKTTPSLLRLDSTGNTVCKRDLHTSIPKSMASCLAKTIGGFTTCRSSQPQDSSVGCVSGFPILQNIYKDTCDSDMAAKNFNSMTKPVRPETSCVEGFHGLAGCLGMNACSSISQHHSNFRVPYIAFHPAIVHSFPQNSESAKKQYSKCQSQRTGKKSNRYFRYGWNSPQRKHSPDGERIVSQKPQVVDVNKKQKCEHIFADQKVEKQKRHSESVGQKKIEAESKCSDIESKDCISSPLSNLSLGESVAIKNALNQCSVPCSDSTDAEKQKPDWFNIDRSDSDNKLSPSNTATVLDNWDDEISAEIQSENVKLQEDILDLLVTEEEKKKLDNGAKVTDTTGSTDDSIQSLDNNCETDDSIRSPDNNCETMCISRVKSNESESHSVETATCQNNEPPAVLYLRNMNKKGRPSHKKRSRRKGSKHSKSFNGDQGQKRKFEDGKSAKSGACAIAFIIGGLDPEFSLDSDSDLSFDSDEDSSESVEDDIDFVCHFSNPLLTNVLCSVKPSPIQCVSQAVSDANRAWQINLQETKTTTTAKSNGDKKVHFAEAKDLTETHAADDWNRKGPWEEYARDRERFKRRIEELKGIIDPVLDKNHRQYVYLRVQKDIDE</sequence>
<feature type="region of interest" description="Disordered" evidence="13">
    <location>
        <begin position="399"/>
        <end position="463"/>
    </location>
</feature>
<comment type="similarity">
    <text evidence="3">Belongs to the PPP1R15 family.</text>
</comment>
<comment type="similarity">
    <text evidence="2">Belongs to the asfivirus DP71L family.</text>
</comment>
<dbReference type="InterPro" id="IPR051254">
    <property type="entry name" value="PPP1R15"/>
</dbReference>
<evidence type="ECO:0000256" key="6">
    <source>
        <dbReference type="ARBA" id="ARBA00022581"/>
    </source>
</evidence>
<evidence type="ECO:0000256" key="10">
    <source>
        <dbReference type="ARBA" id="ARBA00023258"/>
    </source>
</evidence>
<feature type="compositionally biased region" description="Polar residues" evidence="13">
    <location>
        <begin position="408"/>
        <end position="417"/>
    </location>
</feature>
<evidence type="ECO:0000256" key="11">
    <source>
        <dbReference type="ARBA" id="ARBA00023280"/>
    </source>
</evidence>
<dbReference type="OrthoDB" id="5976067at2759"/>
<feature type="region of interest" description="Disordered" evidence="13">
    <location>
        <begin position="284"/>
        <end position="310"/>
    </location>
</feature>
<evidence type="ECO:0000256" key="3">
    <source>
        <dbReference type="ARBA" id="ARBA00010161"/>
    </source>
</evidence>
<dbReference type="AlphaFoldDB" id="A0A8B8EVW4"/>
<dbReference type="GO" id="GO:0051246">
    <property type="term" value="P:regulation of protein metabolic process"/>
    <property type="evidence" value="ECO:0007669"/>
    <property type="project" value="UniProtKB-ARBA"/>
</dbReference>
<comment type="subunit">
    <text evidence="4">Interacts (via C-terminus) with host PPP1CB.</text>
</comment>
<feature type="compositionally biased region" description="Polar residues" evidence="13">
    <location>
        <begin position="360"/>
        <end position="376"/>
    </location>
</feature>
<name>A0A8B8EVW4_CRAVI</name>
<dbReference type="GO" id="GO:0019888">
    <property type="term" value="F:protein phosphatase regulator activity"/>
    <property type="evidence" value="ECO:0007669"/>
    <property type="project" value="TreeGrafter"/>
</dbReference>